<dbReference type="OrthoDB" id="8894809at2"/>
<sequence>MKCSTATLPLLLALHLPLAVAQNACSSDGAPAPQALYERFLSADCAECWRNPTFAPGASAAVLDWIAPGRAGDEAPLSAAARTDALTRLDAMGRPLPTTTDVHVAPVAQRLPGRLRVSFGPAVNDYVGTSASYLGALPAGANEGWTLWLALVEQIPAGVEGTPVRRNLVRNLFQRTWSMHDQLSKKELFNLPRTTRWIERPAMYLAPGTNPERLALIGWMENSKGQVVATARAECAAAKP</sequence>
<proteinExistence type="predicted"/>
<evidence type="ECO:0000313" key="2">
    <source>
        <dbReference type="EMBL" id="RID99936.1"/>
    </source>
</evidence>
<evidence type="ECO:0008006" key="4">
    <source>
        <dbReference type="Google" id="ProtNLM"/>
    </source>
</evidence>
<keyword evidence="3" id="KW-1185">Reference proteome</keyword>
<accession>A0A398CJ93</accession>
<keyword evidence="1" id="KW-0732">Signal</keyword>
<feature type="signal peptide" evidence="1">
    <location>
        <begin position="1"/>
        <end position="21"/>
    </location>
</feature>
<organism evidence="2 3">
    <name type="scientific">Simplicispira hankyongi</name>
    <dbReference type="NCBI Taxonomy" id="2315688"/>
    <lineage>
        <taxon>Bacteria</taxon>
        <taxon>Pseudomonadati</taxon>
        <taxon>Pseudomonadota</taxon>
        <taxon>Betaproteobacteria</taxon>
        <taxon>Burkholderiales</taxon>
        <taxon>Comamonadaceae</taxon>
        <taxon>Simplicispira</taxon>
    </lineage>
</organism>
<name>A0A398CJ93_9BURK</name>
<protein>
    <recommendedName>
        <fullName evidence="4">Lipoprotein</fullName>
    </recommendedName>
</protein>
<dbReference type="Proteomes" id="UP000266302">
    <property type="component" value="Unassembled WGS sequence"/>
</dbReference>
<evidence type="ECO:0000313" key="3">
    <source>
        <dbReference type="Proteomes" id="UP000266302"/>
    </source>
</evidence>
<reference evidence="2 3" key="1">
    <citation type="submission" date="2018-09" db="EMBL/GenBank/DDBJ databases">
        <title>Draft genome of Simplicispira sp. NY-02.</title>
        <authorList>
            <person name="Im W.T."/>
        </authorList>
    </citation>
    <scope>NUCLEOTIDE SEQUENCE [LARGE SCALE GENOMIC DNA]</scope>
    <source>
        <strain evidence="2 3">NY-02</strain>
    </source>
</reference>
<evidence type="ECO:0000256" key="1">
    <source>
        <dbReference type="SAM" id="SignalP"/>
    </source>
</evidence>
<dbReference type="RefSeq" id="WP_119108379.1">
    <property type="nucleotide sequence ID" value="NZ_QXJC01000001.1"/>
</dbReference>
<gene>
    <name evidence="2" type="ORF">D3F03_06055</name>
</gene>
<dbReference type="EMBL" id="QXJC01000001">
    <property type="protein sequence ID" value="RID99936.1"/>
    <property type="molecule type" value="Genomic_DNA"/>
</dbReference>
<comment type="caution">
    <text evidence="2">The sequence shown here is derived from an EMBL/GenBank/DDBJ whole genome shotgun (WGS) entry which is preliminary data.</text>
</comment>
<dbReference type="AlphaFoldDB" id="A0A398CJ93"/>
<feature type="chain" id="PRO_5017192273" description="Lipoprotein" evidence="1">
    <location>
        <begin position="22"/>
        <end position="240"/>
    </location>
</feature>